<protein>
    <submittedName>
        <fullName evidence="1">Uncharacterized protein</fullName>
    </submittedName>
</protein>
<dbReference type="Proteomes" id="UP000247755">
    <property type="component" value="Unassembled WGS sequence"/>
</dbReference>
<accession>A0A318IHX0</accession>
<sequence length="46" mass="5350">MNFGLLLSNLPHVAESRNQYDAMLTLDARPRVFSRLLNQLKSLIRH</sequence>
<comment type="caution">
    <text evidence="1">The sequence shown here is derived from an EMBL/GenBank/DDBJ whole genome shotgun (WGS) entry which is preliminary data.</text>
</comment>
<proteinExistence type="predicted"/>
<organism evidence="1 2">
    <name type="scientific">Burkholderia pyrrocinia</name>
    <name type="common">Pseudomonas pyrrocinia</name>
    <dbReference type="NCBI Taxonomy" id="60550"/>
    <lineage>
        <taxon>Bacteria</taxon>
        <taxon>Pseudomonadati</taxon>
        <taxon>Pseudomonadota</taxon>
        <taxon>Betaproteobacteria</taxon>
        <taxon>Burkholderiales</taxon>
        <taxon>Burkholderiaceae</taxon>
        <taxon>Burkholderia</taxon>
        <taxon>Burkholderia cepacia complex</taxon>
    </lineage>
</organism>
<evidence type="ECO:0000313" key="1">
    <source>
        <dbReference type="EMBL" id="PXX27004.1"/>
    </source>
</evidence>
<gene>
    <name evidence="1" type="ORF">NA66_1022100</name>
</gene>
<evidence type="ECO:0000313" key="2">
    <source>
        <dbReference type="Proteomes" id="UP000247755"/>
    </source>
</evidence>
<reference evidence="1 2" key="1">
    <citation type="submission" date="2018-05" db="EMBL/GenBank/DDBJ databases">
        <title>Comparative genomics of bacterial root endophytes of switchgrass collected from native prairies over two seasons.</title>
        <authorList>
            <person name="Tang Y."/>
        </authorList>
    </citation>
    <scope>NUCLEOTIDE SEQUENCE [LARGE SCALE GENOMIC DNA]</scope>
    <source>
        <strain evidence="1 2">NFIX32</strain>
    </source>
</reference>
<name>A0A318IHX0_BURPY</name>
<dbReference type="RefSeq" id="WP_165948028.1">
    <property type="nucleotide sequence ID" value="NZ_CADEQQ010000002.1"/>
</dbReference>
<dbReference type="AlphaFoldDB" id="A0A318IHX0"/>
<dbReference type="EMBL" id="QJJY01000022">
    <property type="protein sequence ID" value="PXX27004.1"/>
    <property type="molecule type" value="Genomic_DNA"/>
</dbReference>